<evidence type="ECO:0000256" key="2">
    <source>
        <dbReference type="ARBA" id="ARBA00023015"/>
    </source>
</evidence>
<dbReference type="Gene3D" id="3.40.930.10">
    <property type="entry name" value="Mannitol-specific EII, Chain A"/>
    <property type="match status" value="1"/>
</dbReference>
<dbReference type="InterPro" id="IPR036634">
    <property type="entry name" value="PRD_sf"/>
</dbReference>
<dbReference type="InterPro" id="IPR036388">
    <property type="entry name" value="WH-like_DNA-bd_sf"/>
</dbReference>
<dbReference type="SUPFAM" id="SSF63520">
    <property type="entry name" value="PTS-regulatory domain, PRD"/>
    <property type="match status" value="1"/>
</dbReference>
<dbReference type="PROSITE" id="PS51372">
    <property type="entry name" value="PRD_2"/>
    <property type="match status" value="1"/>
</dbReference>
<dbReference type="EMBL" id="WKPI01000011">
    <property type="protein sequence ID" value="MSC33078.1"/>
    <property type="molecule type" value="Genomic_DNA"/>
</dbReference>
<keyword evidence="2" id="KW-0805">Transcription regulation</keyword>
<dbReference type="GO" id="GO:0006355">
    <property type="term" value="P:regulation of DNA-templated transcription"/>
    <property type="evidence" value="ECO:0007669"/>
    <property type="project" value="InterPro"/>
</dbReference>
<dbReference type="InterPro" id="IPR016152">
    <property type="entry name" value="PTrfase/Anion_transptr"/>
</dbReference>
<keyword evidence="3" id="KW-0804">Transcription</keyword>
<keyword evidence="1" id="KW-0677">Repeat</keyword>
<evidence type="ECO:0000256" key="1">
    <source>
        <dbReference type="ARBA" id="ARBA00022737"/>
    </source>
</evidence>
<evidence type="ECO:0000313" key="7">
    <source>
        <dbReference type="Proteomes" id="UP000433575"/>
    </source>
</evidence>
<proteinExistence type="predicted"/>
<keyword evidence="8" id="KW-1185">Reference proteome</keyword>
<organism evidence="5 7">
    <name type="scientific">Holdemania massiliensis</name>
    <dbReference type="NCBI Taxonomy" id="1468449"/>
    <lineage>
        <taxon>Bacteria</taxon>
        <taxon>Bacillati</taxon>
        <taxon>Bacillota</taxon>
        <taxon>Erysipelotrichia</taxon>
        <taxon>Erysipelotrichales</taxon>
        <taxon>Erysipelotrichaceae</taxon>
        <taxon>Holdemania</taxon>
    </lineage>
</organism>
<comment type="caution">
    <text evidence="5">The sequence shown here is derived from an EMBL/GenBank/DDBJ whole genome shotgun (WGS) entry which is preliminary data.</text>
</comment>
<feature type="domain" description="PRD" evidence="4">
    <location>
        <begin position="190"/>
        <end position="297"/>
    </location>
</feature>
<evidence type="ECO:0000313" key="5">
    <source>
        <dbReference type="EMBL" id="MSA89400.1"/>
    </source>
</evidence>
<gene>
    <name evidence="6" type="ORF">GKD88_08080</name>
    <name evidence="5" type="ORF">GKE08_08675</name>
</gene>
<name>A0A6N7S701_9FIRM</name>
<dbReference type="Gene3D" id="1.10.1790.10">
    <property type="entry name" value="PRD domain"/>
    <property type="match status" value="1"/>
</dbReference>
<dbReference type="InterPro" id="IPR050661">
    <property type="entry name" value="BglG_antiterminators"/>
</dbReference>
<dbReference type="RefSeq" id="WP_154238690.1">
    <property type="nucleotide sequence ID" value="NZ_CALJPI010000030.1"/>
</dbReference>
<reference evidence="7 8" key="1">
    <citation type="journal article" date="2019" name="Nat. Med.">
        <title>A library of human gut bacterial isolates paired with longitudinal multiomics data enables mechanistic microbiome research.</title>
        <authorList>
            <person name="Poyet M."/>
            <person name="Groussin M."/>
            <person name="Gibbons S.M."/>
            <person name="Avila-Pacheco J."/>
            <person name="Jiang X."/>
            <person name="Kearney S.M."/>
            <person name="Perrotta A.R."/>
            <person name="Berdy B."/>
            <person name="Zhao S."/>
            <person name="Lieberman T.D."/>
            <person name="Swanson P.K."/>
            <person name="Smith M."/>
            <person name="Roesemann S."/>
            <person name="Alexander J.E."/>
            <person name="Rich S.A."/>
            <person name="Livny J."/>
            <person name="Vlamakis H."/>
            <person name="Clish C."/>
            <person name="Bullock K."/>
            <person name="Deik A."/>
            <person name="Scott J."/>
            <person name="Pierce K.A."/>
            <person name="Xavier R.J."/>
            <person name="Alm E.J."/>
        </authorList>
    </citation>
    <scope>NUCLEOTIDE SEQUENCE [LARGE SCALE GENOMIC DNA]</scope>
    <source>
        <strain evidence="5 7">BIOML-A4</strain>
        <strain evidence="6 8">BIOML-A5</strain>
    </source>
</reference>
<dbReference type="SUPFAM" id="SSF55804">
    <property type="entry name" value="Phoshotransferase/anion transport protein"/>
    <property type="match status" value="1"/>
</dbReference>
<dbReference type="EMBL" id="WKPJ01000010">
    <property type="protein sequence ID" value="MSA89400.1"/>
    <property type="molecule type" value="Genomic_DNA"/>
</dbReference>
<dbReference type="Proteomes" id="UP000433575">
    <property type="component" value="Unassembled WGS sequence"/>
</dbReference>
<dbReference type="AlphaFoldDB" id="A0A6N7S701"/>
<dbReference type="Pfam" id="PF08279">
    <property type="entry name" value="HTH_11"/>
    <property type="match status" value="1"/>
</dbReference>
<dbReference type="PANTHER" id="PTHR30185">
    <property type="entry name" value="CRYPTIC BETA-GLUCOSIDE BGL OPERON ANTITERMINATOR"/>
    <property type="match status" value="1"/>
</dbReference>
<dbReference type="OrthoDB" id="3175596at2"/>
<dbReference type="InterPro" id="IPR013196">
    <property type="entry name" value="HTH_11"/>
</dbReference>
<dbReference type="PANTHER" id="PTHR30185:SF18">
    <property type="entry name" value="TRANSCRIPTIONAL REGULATOR MTLR"/>
    <property type="match status" value="1"/>
</dbReference>
<evidence type="ECO:0000313" key="6">
    <source>
        <dbReference type="EMBL" id="MSC33078.1"/>
    </source>
</evidence>
<accession>A0A6N7S701</accession>
<evidence type="ECO:0000259" key="4">
    <source>
        <dbReference type="PROSITE" id="PS51372"/>
    </source>
</evidence>
<protein>
    <submittedName>
        <fullName evidence="5">HTH domain-containing protein</fullName>
    </submittedName>
</protein>
<sequence>MVYNFTSREKNILHYLSISETYTLGKQLAAVTGVSERTIRDDIKRINQVLYSEELDDAFKLVSCHTKGYKVLIKEPRQFKQFMKDLDYDVNTMERELINFREREIRLLAMLMKDVTLYRLSQMLYFSESTIRALIKKSNSTSVKSHYTMKVANGKLRVNGNEISIRIAALKTIYVNPEYKGIPDHIYREIANPEFEGNVYSVLQTIFKKTSTLSVPSLLFQYLSKSLWIAYRRNQFKKAVKFTEDEKRMLEAYDVEFDTAEAIVKLLDRRYNYEFLREDIYFLAMILISFGNRRNLMIQEMDNESYALCKFVTAEIMKDFFAGSHPEMADSLMENLSLFFWGFRVRNHFDISRQTMGVTRVKRKLITASEYSRKIARLLEAKIQAKISDKEMVFLTVCMAEGLEASKERKRQSILVTSKYGACEAKRYAAQLQHHFHNTIQRIGICELYEIEQVYADYDVILVNDRKLASQDEKFAYYRSYSTVNTISRQTRYRICQICDAYWFYHQLSADCFLTNLNLKSKLEVFRFIAKKLLPKTQDQKEQVNLLLDNDKRLTCECGYRVALIALVEPEFEKNEIYFMILKNAISWNQRFVQNIILLKMKSDLDLQNVEMGLQEMLIDPDKCSLLIGEPNLNTLRKILKVEE</sequence>
<evidence type="ECO:0000313" key="8">
    <source>
        <dbReference type="Proteomes" id="UP000480929"/>
    </source>
</evidence>
<dbReference type="Gene3D" id="1.10.10.10">
    <property type="entry name" value="Winged helix-like DNA-binding domain superfamily/Winged helix DNA-binding domain"/>
    <property type="match status" value="1"/>
</dbReference>
<evidence type="ECO:0000256" key="3">
    <source>
        <dbReference type="ARBA" id="ARBA00023163"/>
    </source>
</evidence>
<dbReference type="Proteomes" id="UP000480929">
    <property type="component" value="Unassembled WGS sequence"/>
</dbReference>
<dbReference type="InterPro" id="IPR011608">
    <property type="entry name" value="PRD"/>
</dbReference>